<sequence length="217" mass="22575">MAGTASSVRSAATNPASGNGGARAANIASPRNLINVGVFTALYFIALFASGMLGAIHPIMIFIGGIIGIIVEAIICMLYVARTRAFGAYAILGLIIGILMVATGHAWVTPLVATVLGLAADAITRAGGYARTATNALGFAVFSMWAISPILPVIWASDAYFADIRESMGDTYARDLQSLISMKFLLGWILVIALVAGASALLGMKVLRKHFERAGVA</sequence>
<feature type="compositionally biased region" description="Polar residues" evidence="1">
    <location>
        <begin position="1"/>
        <end position="17"/>
    </location>
</feature>
<evidence type="ECO:0000256" key="2">
    <source>
        <dbReference type="SAM" id="Phobius"/>
    </source>
</evidence>
<feature type="transmembrane region" description="Helical" evidence="2">
    <location>
        <begin position="85"/>
        <end position="101"/>
    </location>
</feature>
<reference evidence="3 4" key="1">
    <citation type="submission" date="2016-12" db="EMBL/GenBank/DDBJ databases">
        <title>Genomic comparison of strains in the 'Actinomyces naeslundii' group.</title>
        <authorList>
            <person name="Mughal S.R."/>
            <person name="Do T."/>
            <person name="Gilbert S.C."/>
            <person name="Witherden E.A."/>
            <person name="Didelot X."/>
            <person name="Beighton D."/>
        </authorList>
    </citation>
    <scope>NUCLEOTIDE SEQUENCE [LARGE SCALE GENOMIC DNA]</scope>
    <source>
        <strain evidence="3 4">P6N</strain>
    </source>
</reference>
<feature type="transmembrane region" description="Helical" evidence="2">
    <location>
        <begin position="33"/>
        <end position="53"/>
    </location>
</feature>
<proteinExistence type="predicted"/>
<dbReference type="NCBIfam" id="TIGR02185">
    <property type="entry name" value="Trep_Strep"/>
    <property type="match status" value="1"/>
</dbReference>
<dbReference type="OrthoDB" id="9781459at2"/>
<organism evidence="3 4">
    <name type="scientific">Actinomyces oris</name>
    <dbReference type="NCBI Taxonomy" id="544580"/>
    <lineage>
        <taxon>Bacteria</taxon>
        <taxon>Bacillati</taxon>
        <taxon>Actinomycetota</taxon>
        <taxon>Actinomycetes</taxon>
        <taxon>Actinomycetales</taxon>
        <taxon>Actinomycetaceae</taxon>
        <taxon>Actinomyces</taxon>
    </lineage>
</organism>
<dbReference type="AlphaFoldDB" id="A0A1Q8VJP7"/>
<evidence type="ECO:0000313" key="3">
    <source>
        <dbReference type="EMBL" id="OLO48317.1"/>
    </source>
</evidence>
<dbReference type="Pfam" id="PF09605">
    <property type="entry name" value="Trep_Strep"/>
    <property type="match status" value="1"/>
</dbReference>
<keyword evidence="2" id="KW-0812">Transmembrane</keyword>
<evidence type="ECO:0000256" key="1">
    <source>
        <dbReference type="SAM" id="MobiDB-lite"/>
    </source>
</evidence>
<feature type="transmembrane region" description="Helical" evidence="2">
    <location>
        <begin position="59"/>
        <end position="80"/>
    </location>
</feature>
<name>A0A1Q8VJP7_9ACTO</name>
<feature type="region of interest" description="Disordered" evidence="1">
    <location>
        <begin position="1"/>
        <end position="22"/>
    </location>
</feature>
<feature type="transmembrane region" description="Helical" evidence="2">
    <location>
        <begin position="176"/>
        <end position="203"/>
    </location>
</feature>
<keyword evidence="2" id="KW-0472">Membrane</keyword>
<feature type="transmembrane region" description="Helical" evidence="2">
    <location>
        <begin position="107"/>
        <end position="124"/>
    </location>
</feature>
<dbReference type="InterPro" id="IPR011733">
    <property type="entry name" value="CHP02185_IM"/>
</dbReference>
<protein>
    <submittedName>
        <fullName evidence="3">Uncharacterized protein</fullName>
    </submittedName>
</protein>
<comment type="caution">
    <text evidence="3">The sequence shown here is derived from an EMBL/GenBank/DDBJ whole genome shotgun (WGS) entry which is preliminary data.</text>
</comment>
<accession>A0A1Q8VJP7</accession>
<dbReference type="Proteomes" id="UP000186394">
    <property type="component" value="Unassembled WGS sequence"/>
</dbReference>
<keyword evidence="2" id="KW-1133">Transmembrane helix</keyword>
<dbReference type="EMBL" id="MSKL01000025">
    <property type="protein sequence ID" value="OLO48317.1"/>
    <property type="molecule type" value="Genomic_DNA"/>
</dbReference>
<evidence type="ECO:0000313" key="4">
    <source>
        <dbReference type="Proteomes" id="UP000186394"/>
    </source>
</evidence>
<feature type="transmembrane region" description="Helical" evidence="2">
    <location>
        <begin position="136"/>
        <end position="156"/>
    </location>
</feature>
<dbReference type="RefSeq" id="WP_075418657.1">
    <property type="nucleotide sequence ID" value="NZ_MSKL01000025.1"/>
</dbReference>
<gene>
    <name evidence="3" type="ORF">BKH28_09960</name>
</gene>